<keyword evidence="6" id="KW-0333">Golgi apparatus</keyword>
<feature type="compositionally biased region" description="Basic residues" evidence="10">
    <location>
        <begin position="641"/>
        <end position="650"/>
    </location>
</feature>
<feature type="transmembrane region" description="Helical" evidence="11">
    <location>
        <begin position="121"/>
        <end position="145"/>
    </location>
</feature>
<keyword evidence="4 11" id="KW-0812">Transmembrane</keyword>
<feature type="region of interest" description="Disordered" evidence="10">
    <location>
        <begin position="622"/>
        <end position="650"/>
    </location>
</feature>
<dbReference type="EMBL" id="CACVBM020001056">
    <property type="protein sequence ID" value="CAA7027424.1"/>
    <property type="molecule type" value="Genomic_DNA"/>
</dbReference>
<dbReference type="GO" id="GO:0099402">
    <property type="term" value="P:plant organ development"/>
    <property type="evidence" value="ECO:0007669"/>
    <property type="project" value="UniProtKB-ARBA"/>
</dbReference>
<evidence type="ECO:0000313" key="13">
    <source>
        <dbReference type="EMBL" id="CAA7027424.1"/>
    </source>
</evidence>
<feature type="transmembrane region" description="Helical" evidence="11">
    <location>
        <begin position="193"/>
        <end position="219"/>
    </location>
</feature>
<dbReference type="FunFam" id="3.90.550.10:FF:000007">
    <property type="entry name" value="probable xyloglucan glycosyltransferase 5"/>
    <property type="match status" value="1"/>
</dbReference>
<evidence type="ECO:0000256" key="5">
    <source>
        <dbReference type="ARBA" id="ARBA00022989"/>
    </source>
</evidence>
<evidence type="ECO:0000313" key="15">
    <source>
        <dbReference type="Proteomes" id="UP000467841"/>
    </source>
</evidence>
<gene>
    <name evidence="13" type="ORF">MERR_LOCUS14659</name>
    <name evidence="14" type="ORF">MERR_LOCUS33694</name>
</gene>
<dbReference type="GO" id="GO:0048868">
    <property type="term" value="P:pollen tube development"/>
    <property type="evidence" value="ECO:0007669"/>
    <property type="project" value="UniProtKB-ARBA"/>
</dbReference>
<dbReference type="GO" id="GO:0071555">
    <property type="term" value="P:cell wall organization"/>
    <property type="evidence" value="ECO:0007669"/>
    <property type="project" value="UniProtKB-KW"/>
</dbReference>
<name>A0A6D2IQN5_9BRAS</name>
<keyword evidence="8" id="KW-0961">Cell wall biogenesis/degradation</keyword>
<dbReference type="SUPFAM" id="SSF53448">
    <property type="entry name" value="Nucleotide-diphospho-sugar transferases"/>
    <property type="match status" value="1"/>
</dbReference>
<protein>
    <recommendedName>
        <fullName evidence="12">Glycosyltransferase 2-like domain-containing protein</fullName>
    </recommendedName>
</protein>
<dbReference type="EMBL" id="CACVBM020001348">
    <property type="protein sequence ID" value="CAA7046459.1"/>
    <property type="molecule type" value="Genomic_DNA"/>
</dbReference>
<evidence type="ECO:0000256" key="6">
    <source>
        <dbReference type="ARBA" id="ARBA00023034"/>
    </source>
</evidence>
<evidence type="ECO:0000256" key="2">
    <source>
        <dbReference type="ARBA" id="ARBA00022676"/>
    </source>
</evidence>
<keyword evidence="7 11" id="KW-0472">Membrane</keyword>
<dbReference type="AlphaFoldDB" id="A0A6D2IQN5"/>
<feature type="transmembrane region" description="Helical" evidence="11">
    <location>
        <begin position="678"/>
        <end position="698"/>
    </location>
</feature>
<evidence type="ECO:0000256" key="4">
    <source>
        <dbReference type="ARBA" id="ARBA00022692"/>
    </source>
</evidence>
<evidence type="ECO:0000256" key="10">
    <source>
        <dbReference type="SAM" id="MobiDB-lite"/>
    </source>
</evidence>
<dbReference type="GO" id="GO:0016757">
    <property type="term" value="F:glycosyltransferase activity"/>
    <property type="evidence" value="ECO:0007669"/>
    <property type="project" value="UniProtKB-KW"/>
</dbReference>
<reference evidence="13 15" key="1">
    <citation type="submission" date="2020-01" db="EMBL/GenBank/DDBJ databases">
        <authorList>
            <person name="Mishra B."/>
        </authorList>
    </citation>
    <scope>NUCLEOTIDE SEQUENCE [LARGE SCALE GENOMIC DNA]</scope>
</reference>
<evidence type="ECO:0000313" key="14">
    <source>
        <dbReference type="EMBL" id="CAA7046459.1"/>
    </source>
</evidence>
<evidence type="ECO:0000259" key="12">
    <source>
        <dbReference type="Pfam" id="PF13632"/>
    </source>
</evidence>
<keyword evidence="2" id="KW-0328">Glycosyltransferase</keyword>
<dbReference type="InterPro" id="IPR029044">
    <property type="entry name" value="Nucleotide-diphossugar_trans"/>
</dbReference>
<keyword evidence="15" id="KW-1185">Reference proteome</keyword>
<comment type="subcellular location">
    <subcellularLocation>
        <location evidence="1">Golgi apparatus membrane</location>
        <topology evidence="1">Multi-pass membrane protein</topology>
    </subcellularLocation>
</comment>
<evidence type="ECO:0000256" key="3">
    <source>
        <dbReference type="ARBA" id="ARBA00022679"/>
    </source>
</evidence>
<evidence type="ECO:0000256" key="1">
    <source>
        <dbReference type="ARBA" id="ARBA00004653"/>
    </source>
</evidence>
<comment type="similarity">
    <text evidence="9">Belongs to the glycosyltransferase 2 family. Plant cellulose synthase-like C subfamily.</text>
</comment>
<dbReference type="Gene3D" id="3.90.550.10">
    <property type="entry name" value="Spore Coat Polysaccharide Biosynthesis Protein SpsA, Chain A"/>
    <property type="match status" value="1"/>
</dbReference>
<evidence type="ECO:0000256" key="7">
    <source>
        <dbReference type="ARBA" id="ARBA00023136"/>
    </source>
</evidence>
<evidence type="ECO:0000256" key="11">
    <source>
        <dbReference type="SAM" id="Phobius"/>
    </source>
</evidence>
<dbReference type="Proteomes" id="UP000467841">
    <property type="component" value="Unassembled WGS sequence"/>
</dbReference>
<sequence>MAPKYEWWAKGNNNRKGTPVVVKMENPNNWSMVELQSPSEQDFLVEGRREKSRNKNARQLTWVLLLKAHRAAGCLTSLGSALIALGTAVRRRIAAGRTDTETSSSSSSSSSLTIPKQKPRFLYSCLKLFLWLSLTLLAFEAAAYFKGWHFETPKLQLQFIFTMSPFATKALFDWVYTHWVLLRVEYLAPPLQFLANACIVLFLIQSLDRLVLCLGCFWIRFRKIKPVPKSSPSDLESGDNGQFLPMVLVQIPMCNEKEVYQQSIGAVCNLDWPKEKILIQILDDSDDPITQSLIKEEVHKWQKEGARIVYRHRVNREGYKAGNLKSAMNCSYVKDYEFVAIFDADFQPLPDFLKKTIPHFKDNEELGLVQARWSFVNQEENLLTRLQNINLAFHFEVEQQVNSVFLNFFGFNGTAGVWRIKALEDSGGWLERTTVEDMDIAVRAHLHGWKFIFLNDVECICEIPESYEAYRKQQHRWHSGPMQLFRLCLPAVIKSKISIGKKFNLIFLFFLLRKLILPFYSFTLFCIILPMTMFVPEAELPAWVVCYIPATMSFLNILPAPKSFPFIVPYLLFENTMSVTKFNAMVSGLFQLGSAYEWVVTKKSGRSSEGDLAALVEKEGVKTKHHQRGVSAPETEAEKKAQKKNKKKKHNRIYMKELSLAFLLLTAATRSLLSAQGIHFYFLLFQGISFLLVGLDLIGEQVE</sequence>
<feature type="transmembrane region" description="Helical" evidence="11">
    <location>
        <begin position="505"/>
        <end position="534"/>
    </location>
</feature>
<proteinExistence type="inferred from homology"/>
<keyword evidence="5 11" id="KW-1133">Transmembrane helix</keyword>
<dbReference type="Pfam" id="PF13632">
    <property type="entry name" value="Glyco_trans_2_3"/>
    <property type="match status" value="1"/>
</dbReference>
<evidence type="ECO:0000256" key="9">
    <source>
        <dbReference type="ARBA" id="ARBA00061151"/>
    </source>
</evidence>
<feature type="transmembrane region" description="Helical" evidence="11">
    <location>
        <begin position="653"/>
        <end position="672"/>
    </location>
</feature>
<dbReference type="PANTHER" id="PTHR32044:SF44">
    <property type="entry name" value="XYLOGLUCAN GLYCOSYLTRANSFERASE 12-RELATED"/>
    <property type="match status" value="1"/>
</dbReference>
<dbReference type="PANTHER" id="PTHR32044">
    <property type="entry name" value="GLUCOMANNAN 4-BETA-MANNOSYLTRANSFERASE 9"/>
    <property type="match status" value="1"/>
</dbReference>
<keyword evidence="3" id="KW-0808">Transferase</keyword>
<accession>A0A6D2IQN5</accession>
<dbReference type="OrthoDB" id="72851at2759"/>
<dbReference type="GO" id="GO:0000139">
    <property type="term" value="C:Golgi membrane"/>
    <property type="evidence" value="ECO:0007669"/>
    <property type="project" value="UniProtKB-SubCell"/>
</dbReference>
<dbReference type="InterPro" id="IPR001173">
    <property type="entry name" value="Glyco_trans_2-like"/>
</dbReference>
<evidence type="ECO:0000256" key="8">
    <source>
        <dbReference type="ARBA" id="ARBA00023316"/>
    </source>
</evidence>
<organism evidence="13 15">
    <name type="scientific">Microthlaspi erraticum</name>
    <dbReference type="NCBI Taxonomy" id="1685480"/>
    <lineage>
        <taxon>Eukaryota</taxon>
        <taxon>Viridiplantae</taxon>
        <taxon>Streptophyta</taxon>
        <taxon>Embryophyta</taxon>
        <taxon>Tracheophyta</taxon>
        <taxon>Spermatophyta</taxon>
        <taxon>Magnoliopsida</taxon>
        <taxon>eudicotyledons</taxon>
        <taxon>Gunneridae</taxon>
        <taxon>Pentapetalae</taxon>
        <taxon>rosids</taxon>
        <taxon>malvids</taxon>
        <taxon>Brassicales</taxon>
        <taxon>Brassicaceae</taxon>
        <taxon>Coluteocarpeae</taxon>
        <taxon>Microthlaspi</taxon>
    </lineage>
</organism>
<feature type="domain" description="Glycosyltransferase 2-like" evidence="12">
    <location>
        <begin position="339"/>
        <end position="548"/>
    </location>
</feature>